<proteinExistence type="predicted"/>
<evidence type="ECO:0000256" key="4">
    <source>
        <dbReference type="SAM" id="MobiDB-lite"/>
    </source>
</evidence>
<evidence type="ECO:0000313" key="6">
    <source>
        <dbReference type="Proteomes" id="UP000515163"/>
    </source>
</evidence>
<keyword evidence="3" id="KW-0677">Repeat</keyword>
<feature type="compositionally biased region" description="Basic and acidic residues" evidence="4">
    <location>
        <begin position="25"/>
        <end position="36"/>
    </location>
</feature>
<dbReference type="PANTHER" id="PTHR45690:SF19">
    <property type="entry name" value="NACHT, LRR AND PYD DOMAINS-CONTAINING PROTEIN 3"/>
    <property type="match status" value="1"/>
</dbReference>
<sequence>MKGSWLEDIHEPVQDWSHDQMFSEGQERPEPEKLNDDEFKMKRYRASETHQYLLGLKETREKSKASFKRQTVFLLSEEEDEKNRTDDIFTNVTFKLVTKHFKEPDERRFGRRQFDEIQESCTKLKNCSEIFVCPENDDQKSTASCKTNPKSILLTGKAGIGKSLFCRMLVRDWSHNRLFEEGQENAKVPDFQFVFMLTFCQLLEEEEKRFDLCDILNQSSLLNEHLVIDESLLQYMIENPEKLFIILDGYNEYKPHREKITGDFETRYPNDPHEKIPVPALIAKIMKGKMLNGAVVLISSRPGEAEELKEILFDVRCDIQGFSSLQVLEYIEKYSREQKHEEKST</sequence>
<dbReference type="OrthoDB" id="5985050at2759"/>
<evidence type="ECO:0000256" key="3">
    <source>
        <dbReference type="ARBA" id="ARBA00022737"/>
    </source>
</evidence>
<dbReference type="InterPro" id="IPR007111">
    <property type="entry name" value="NACHT_NTPase"/>
</dbReference>
<feature type="region of interest" description="Disordered" evidence="4">
    <location>
        <begin position="1"/>
        <end position="36"/>
    </location>
</feature>
<keyword evidence="6" id="KW-1185">Reference proteome</keyword>
<dbReference type="Proteomes" id="UP000515163">
    <property type="component" value="Unplaced"/>
</dbReference>
<dbReference type="AlphaFoldDB" id="A0A6P8HYH5"/>
<dbReference type="InterPro" id="IPR050637">
    <property type="entry name" value="NLRP_innate_immun_reg"/>
</dbReference>
<evidence type="ECO:0000256" key="2">
    <source>
        <dbReference type="ARBA" id="ARBA00022490"/>
    </source>
</evidence>
<feature type="domain" description="NACHT" evidence="5">
    <location>
        <begin position="150"/>
        <end position="303"/>
    </location>
</feature>
<accession>A0A6P8HYH5</accession>
<keyword evidence="2" id="KW-0963">Cytoplasm</keyword>
<organism evidence="6 7">
    <name type="scientific">Actinia tenebrosa</name>
    <name type="common">Australian red waratah sea anemone</name>
    <dbReference type="NCBI Taxonomy" id="6105"/>
    <lineage>
        <taxon>Eukaryota</taxon>
        <taxon>Metazoa</taxon>
        <taxon>Cnidaria</taxon>
        <taxon>Anthozoa</taxon>
        <taxon>Hexacorallia</taxon>
        <taxon>Actiniaria</taxon>
        <taxon>Actiniidae</taxon>
        <taxon>Actinia</taxon>
    </lineage>
</organism>
<comment type="subcellular location">
    <subcellularLocation>
        <location evidence="1">Cytoplasm</location>
    </subcellularLocation>
</comment>
<dbReference type="KEGG" id="aten:116294252"/>
<dbReference type="PROSITE" id="PS50837">
    <property type="entry name" value="NACHT"/>
    <property type="match status" value="1"/>
</dbReference>
<dbReference type="GO" id="GO:0005737">
    <property type="term" value="C:cytoplasm"/>
    <property type="evidence" value="ECO:0007669"/>
    <property type="project" value="UniProtKB-SubCell"/>
</dbReference>
<evidence type="ECO:0000313" key="7">
    <source>
        <dbReference type="RefSeq" id="XP_031557672.1"/>
    </source>
</evidence>
<dbReference type="PANTHER" id="PTHR45690">
    <property type="entry name" value="NACHT, LRR AND PYD DOMAINS-CONTAINING PROTEIN 12"/>
    <property type="match status" value="1"/>
</dbReference>
<dbReference type="SUPFAM" id="SSF52540">
    <property type="entry name" value="P-loop containing nucleoside triphosphate hydrolases"/>
    <property type="match status" value="1"/>
</dbReference>
<evidence type="ECO:0000256" key="1">
    <source>
        <dbReference type="ARBA" id="ARBA00004496"/>
    </source>
</evidence>
<dbReference type="InParanoid" id="A0A6P8HYH5"/>
<dbReference type="InterPro" id="IPR027417">
    <property type="entry name" value="P-loop_NTPase"/>
</dbReference>
<dbReference type="GeneID" id="116294252"/>
<dbReference type="Gene3D" id="3.40.50.300">
    <property type="entry name" value="P-loop containing nucleotide triphosphate hydrolases"/>
    <property type="match status" value="1"/>
</dbReference>
<reference evidence="7" key="1">
    <citation type="submission" date="2025-08" db="UniProtKB">
        <authorList>
            <consortium name="RefSeq"/>
        </authorList>
    </citation>
    <scope>IDENTIFICATION</scope>
</reference>
<dbReference type="RefSeq" id="XP_031557672.1">
    <property type="nucleotide sequence ID" value="XM_031701812.1"/>
</dbReference>
<dbReference type="Pfam" id="PF05729">
    <property type="entry name" value="NACHT"/>
    <property type="match status" value="1"/>
</dbReference>
<feature type="compositionally biased region" description="Basic and acidic residues" evidence="4">
    <location>
        <begin position="1"/>
        <end position="18"/>
    </location>
</feature>
<evidence type="ECO:0000259" key="5">
    <source>
        <dbReference type="PROSITE" id="PS50837"/>
    </source>
</evidence>
<name>A0A6P8HYH5_ACTTE</name>
<protein>
    <submittedName>
        <fullName evidence="7">Protein NLRC5-like</fullName>
    </submittedName>
</protein>
<gene>
    <name evidence="7" type="primary">LOC116294252</name>
</gene>